<feature type="compositionally biased region" description="Polar residues" evidence="1">
    <location>
        <begin position="441"/>
        <end position="451"/>
    </location>
</feature>
<protein>
    <submittedName>
        <fullName evidence="2">Uncharacterized protein</fullName>
    </submittedName>
</protein>
<feature type="compositionally biased region" description="Basic and acidic residues" evidence="1">
    <location>
        <begin position="269"/>
        <end position="284"/>
    </location>
</feature>
<feature type="region of interest" description="Disordered" evidence="1">
    <location>
        <begin position="371"/>
        <end position="451"/>
    </location>
</feature>
<feature type="compositionally biased region" description="Low complexity" evidence="1">
    <location>
        <begin position="427"/>
        <end position="438"/>
    </location>
</feature>
<accession>A0ABQ5IBP4</accession>
<feature type="compositionally biased region" description="Basic and acidic residues" evidence="1">
    <location>
        <begin position="388"/>
        <end position="419"/>
    </location>
</feature>
<reference evidence="2" key="2">
    <citation type="submission" date="2022-01" db="EMBL/GenBank/DDBJ databases">
        <authorList>
            <person name="Yamashiro T."/>
            <person name="Shiraishi A."/>
            <person name="Satake H."/>
            <person name="Nakayama K."/>
        </authorList>
    </citation>
    <scope>NUCLEOTIDE SEQUENCE</scope>
</reference>
<feature type="region of interest" description="Disordered" evidence="1">
    <location>
        <begin position="212"/>
        <end position="232"/>
    </location>
</feature>
<reference evidence="2" key="1">
    <citation type="journal article" date="2022" name="Int. J. Mol. Sci.">
        <title>Draft Genome of Tanacetum Coccineum: Genomic Comparison of Closely Related Tanacetum-Family Plants.</title>
        <authorList>
            <person name="Yamashiro T."/>
            <person name="Shiraishi A."/>
            <person name="Nakayama K."/>
            <person name="Satake H."/>
        </authorList>
    </citation>
    <scope>NUCLEOTIDE SEQUENCE</scope>
</reference>
<gene>
    <name evidence="2" type="ORF">Tco_1092627</name>
</gene>
<dbReference type="Proteomes" id="UP001151760">
    <property type="component" value="Unassembled WGS sequence"/>
</dbReference>
<feature type="compositionally biased region" description="Basic and acidic residues" evidence="1">
    <location>
        <begin position="291"/>
        <end position="310"/>
    </location>
</feature>
<feature type="region of interest" description="Disordered" evidence="1">
    <location>
        <begin position="269"/>
        <end position="310"/>
    </location>
</feature>
<name>A0ABQ5IBP4_9ASTR</name>
<evidence type="ECO:0000313" key="2">
    <source>
        <dbReference type="EMBL" id="GJT97109.1"/>
    </source>
</evidence>
<comment type="caution">
    <text evidence="2">The sequence shown here is derived from an EMBL/GenBank/DDBJ whole genome shotgun (WGS) entry which is preliminary data.</text>
</comment>
<organism evidence="2 3">
    <name type="scientific">Tanacetum coccineum</name>
    <dbReference type="NCBI Taxonomy" id="301880"/>
    <lineage>
        <taxon>Eukaryota</taxon>
        <taxon>Viridiplantae</taxon>
        <taxon>Streptophyta</taxon>
        <taxon>Embryophyta</taxon>
        <taxon>Tracheophyta</taxon>
        <taxon>Spermatophyta</taxon>
        <taxon>Magnoliopsida</taxon>
        <taxon>eudicotyledons</taxon>
        <taxon>Gunneridae</taxon>
        <taxon>Pentapetalae</taxon>
        <taxon>asterids</taxon>
        <taxon>campanulids</taxon>
        <taxon>Asterales</taxon>
        <taxon>Asteraceae</taxon>
        <taxon>Asteroideae</taxon>
        <taxon>Anthemideae</taxon>
        <taxon>Anthemidinae</taxon>
        <taxon>Tanacetum</taxon>
    </lineage>
</organism>
<proteinExistence type="predicted"/>
<dbReference type="EMBL" id="BQNB010020543">
    <property type="protein sequence ID" value="GJT97109.1"/>
    <property type="molecule type" value="Genomic_DNA"/>
</dbReference>
<sequence length="451" mass="51219">MEQPQSSSAQQITPTNELVPLANHVSIGRCNNKTTLLNIPCLKECRIARQILTDHALSYVFTAITDKKDTIYTLDMCRAALKLPTSTAEQPFIRPADFDYIKAFLKILGYQGPLKRVSALFVKNLAQPWQKMFKANADYASLIWSDILYYVMQSNKTSIQYPCFTKLIIADLMEKYESISKSLDKEYHTIKDDTPLITEESSTPKTSLKIRIIQKKSTPTAPLPPSDDRERDGITEATQLSLAKDKTVKDESSGSEFVDTILLSDEDFSDRIENESHKENPTKIDDDDEKKDDKHDDAKDNKDKNDDDHHNDQSLILWRMGSLEIRTEKMQIHIPSPPGSIKTDLSSDKEIGIMKEVNEALREIVPKLTTSTTNDRMKDNLPKMVNDNVKKEREYDAFRKRYHDDHPGDDAPQEVEKSAKRQKTSRSSKSTRGSSSKQPAKESNTSASKQP</sequence>
<keyword evidence="3" id="KW-1185">Reference proteome</keyword>
<evidence type="ECO:0000313" key="3">
    <source>
        <dbReference type="Proteomes" id="UP001151760"/>
    </source>
</evidence>
<evidence type="ECO:0000256" key="1">
    <source>
        <dbReference type="SAM" id="MobiDB-lite"/>
    </source>
</evidence>